<dbReference type="Gene3D" id="3.40.30.10">
    <property type="entry name" value="Glutaredoxin"/>
    <property type="match status" value="1"/>
</dbReference>
<dbReference type="PRINTS" id="PR00421">
    <property type="entry name" value="THIOREDOXIN"/>
</dbReference>
<name>A0A0G3EWB4_9BURK</name>
<evidence type="ECO:0000256" key="1">
    <source>
        <dbReference type="ARBA" id="ARBA00008987"/>
    </source>
</evidence>
<dbReference type="EMBL" id="CP011568">
    <property type="protein sequence ID" value="AKJ70309.1"/>
    <property type="molecule type" value="Genomic_DNA"/>
</dbReference>
<accession>A0A0G3EWB4</accession>
<evidence type="ECO:0000259" key="7">
    <source>
        <dbReference type="PROSITE" id="PS51352"/>
    </source>
</evidence>
<evidence type="ECO:0000256" key="6">
    <source>
        <dbReference type="PROSITE-ProRule" id="PRU00339"/>
    </source>
</evidence>
<dbReference type="InterPro" id="IPR013766">
    <property type="entry name" value="Thioredoxin_domain"/>
</dbReference>
<dbReference type="SUPFAM" id="SSF52833">
    <property type="entry name" value="Thioredoxin-like"/>
    <property type="match status" value="1"/>
</dbReference>
<dbReference type="PROSITE" id="PS50005">
    <property type="entry name" value="TPR"/>
    <property type="match status" value="1"/>
</dbReference>
<evidence type="ECO:0000256" key="3">
    <source>
        <dbReference type="ARBA" id="ARBA00022982"/>
    </source>
</evidence>
<dbReference type="KEGG" id="ptx:ABW99_02340"/>
<dbReference type="Proteomes" id="UP000036700">
    <property type="component" value="Chromosome"/>
</dbReference>
<keyword evidence="6" id="KW-0802">TPR repeat</keyword>
<evidence type="ECO:0000256" key="2">
    <source>
        <dbReference type="ARBA" id="ARBA00022448"/>
    </source>
</evidence>
<dbReference type="OrthoDB" id="9790390at2"/>
<feature type="repeat" description="TPR" evidence="6">
    <location>
        <begin position="109"/>
        <end position="142"/>
    </location>
</feature>
<reference evidence="9" key="1">
    <citation type="submission" date="2015-06" db="EMBL/GenBank/DDBJ databases">
        <authorList>
            <person name="Lim Y.L."/>
            <person name="Ee R."/>
            <person name="Yong D."/>
            <person name="How K.Y."/>
            <person name="Yin W.F."/>
            <person name="Chan K.G."/>
        </authorList>
    </citation>
    <scope>NUCLEOTIDE SEQUENCE [LARGE SCALE GENOMIC DNA]</scope>
    <source>
        <strain evidence="9">DSM 25325</strain>
    </source>
</reference>
<dbReference type="InterPro" id="IPR017937">
    <property type="entry name" value="Thioredoxin_CS"/>
</dbReference>
<feature type="domain" description="Thioredoxin" evidence="7">
    <location>
        <begin position="1"/>
        <end position="106"/>
    </location>
</feature>
<keyword evidence="5" id="KW-0676">Redox-active center</keyword>
<evidence type="ECO:0000313" key="9">
    <source>
        <dbReference type="Proteomes" id="UP000036700"/>
    </source>
</evidence>
<keyword evidence="2" id="KW-0813">Transport</keyword>
<dbReference type="RefSeq" id="WP_047216253.1">
    <property type="nucleotide sequence ID" value="NZ_CP011568.3"/>
</dbReference>
<dbReference type="Pfam" id="PF14559">
    <property type="entry name" value="TPR_19"/>
    <property type="match status" value="1"/>
</dbReference>
<dbReference type="Pfam" id="PF14561">
    <property type="entry name" value="TPR_20"/>
    <property type="match status" value="1"/>
</dbReference>
<dbReference type="PATRIC" id="fig|445709.3.peg.508"/>
<evidence type="ECO:0000256" key="4">
    <source>
        <dbReference type="ARBA" id="ARBA00023157"/>
    </source>
</evidence>
<dbReference type="PROSITE" id="PS00194">
    <property type="entry name" value="THIOREDOXIN_1"/>
    <property type="match status" value="1"/>
</dbReference>
<dbReference type="AlphaFoldDB" id="A0A0G3EWB4"/>
<dbReference type="CDD" id="cd02947">
    <property type="entry name" value="TRX_family"/>
    <property type="match status" value="1"/>
</dbReference>
<dbReference type="InterPro" id="IPR011990">
    <property type="entry name" value="TPR-like_helical_dom_sf"/>
</dbReference>
<sequence length="281" mass="30891">MDTNQANFELDVIEASHRVPVLVDFWAPWCGPCRALGPLLEKLEAADAGRWKLVKINSDENQELAMQFGVRSIPFVAAFVDGAMVDQFVGALPEGQLRAFLDRLVPDPSEIERRRARLALAEGDAETALEALQAALALDPGHDEARLDLIELLLNQDRLDAARQEVALLSPKITGGYDTRFTALQTQLVAAEQAAALPDPATLAQRVAAHPDDLQARFDLASRHIAAREFEPALEQLLAIVQRDRGFGDDAARKTMLSVFDLMGEPERIAAWRRKLASALN</sequence>
<gene>
    <name evidence="8" type="ORF">ABW99_02340</name>
</gene>
<dbReference type="PANTHER" id="PTHR45663:SF11">
    <property type="entry name" value="GEO12009P1"/>
    <property type="match status" value="1"/>
</dbReference>
<dbReference type="Gene3D" id="1.25.40.10">
    <property type="entry name" value="Tetratricopeptide repeat domain"/>
    <property type="match status" value="2"/>
</dbReference>
<dbReference type="PROSITE" id="PS51352">
    <property type="entry name" value="THIOREDOXIN_2"/>
    <property type="match status" value="1"/>
</dbReference>
<dbReference type="GO" id="GO:0005737">
    <property type="term" value="C:cytoplasm"/>
    <property type="evidence" value="ECO:0007669"/>
    <property type="project" value="TreeGrafter"/>
</dbReference>
<dbReference type="PANTHER" id="PTHR45663">
    <property type="entry name" value="GEO12009P1"/>
    <property type="match status" value="1"/>
</dbReference>
<dbReference type="SUPFAM" id="SSF48452">
    <property type="entry name" value="TPR-like"/>
    <property type="match status" value="1"/>
</dbReference>
<proteinExistence type="inferred from homology"/>
<dbReference type="GO" id="GO:0015035">
    <property type="term" value="F:protein-disulfide reductase activity"/>
    <property type="evidence" value="ECO:0007669"/>
    <property type="project" value="UniProtKB-ARBA"/>
</dbReference>
<dbReference type="Pfam" id="PF00085">
    <property type="entry name" value="Thioredoxin"/>
    <property type="match status" value="1"/>
</dbReference>
<keyword evidence="4" id="KW-1015">Disulfide bond</keyword>
<dbReference type="FunFam" id="3.40.30.10:FF:000001">
    <property type="entry name" value="Thioredoxin"/>
    <property type="match status" value="1"/>
</dbReference>
<organism evidence="8 9">
    <name type="scientific">Pandoraea thiooxydans</name>
    <dbReference type="NCBI Taxonomy" id="445709"/>
    <lineage>
        <taxon>Bacteria</taxon>
        <taxon>Pseudomonadati</taxon>
        <taxon>Pseudomonadota</taxon>
        <taxon>Betaproteobacteria</taxon>
        <taxon>Burkholderiales</taxon>
        <taxon>Burkholderiaceae</taxon>
        <taxon>Pandoraea</taxon>
    </lineage>
</organism>
<keyword evidence="3" id="KW-0249">Electron transport</keyword>
<dbReference type="InterPro" id="IPR036249">
    <property type="entry name" value="Thioredoxin-like_sf"/>
</dbReference>
<keyword evidence="9" id="KW-1185">Reference proteome</keyword>
<dbReference type="STRING" id="445709.ABW99_02340"/>
<protein>
    <submittedName>
        <fullName evidence="8">Co-chaperone YbbN</fullName>
    </submittedName>
</protein>
<comment type="similarity">
    <text evidence="1">Belongs to the thioredoxin family.</text>
</comment>
<evidence type="ECO:0000256" key="5">
    <source>
        <dbReference type="ARBA" id="ARBA00023284"/>
    </source>
</evidence>
<dbReference type="InterPro" id="IPR019734">
    <property type="entry name" value="TPR_rpt"/>
</dbReference>
<evidence type="ECO:0000313" key="8">
    <source>
        <dbReference type="EMBL" id="AKJ70309.1"/>
    </source>
</evidence>
<dbReference type="GO" id="GO:0006950">
    <property type="term" value="P:response to stress"/>
    <property type="evidence" value="ECO:0007669"/>
    <property type="project" value="UniProtKB-ARBA"/>
</dbReference>